<gene>
    <name evidence="1" type="ORF">TrLO_g2193</name>
</gene>
<protein>
    <submittedName>
        <fullName evidence="1">Uncharacterized protein</fullName>
    </submittedName>
</protein>
<sequence>MSRLVTGRHIEPLLSTLHLSGRRTPSNLTLNQPRFTACITGGGGNFFRWMLAKPGASSTLLEGIVPYDKHSCLNFLAANGESSVGIGFCSKEMAARLAVCSHRRSLELTPLIVQWPDLYGVSATATIISHYKRRGDYRVHVGVADSAGDIQTLCFTFGKGYRNRDGEDSGVAFMALRGLYETITKEKVPGECNDWIVSEVEPEEGTVANDVGEVASGLESVPELELFESGGGGGWSVDVLIGEGLVKRVLAPESGTKLPADTIIAIGSEGFDLRVAHELCVDKLGLGRNGPMGKSWTQHQPPTLILANGHEPEDIMNNASFFNPDTKLGEEGEGEHVIENWGLLRGGSGVGCLYRYKESGAKFLVDAVTFGDFTKNVDLLLSSVRAGCSFVVDCGEGITEVMKGLEGRVRVNEFFEIANAMTLVGGKVLEVGDKFDDGSPSTVGVSSTLVGDVSGEGYVVVEWDNGITYRGFLKGGEFHGIGTKLYSKGGGYYGSWAENKRQGFGVSIYGGKWGYDRWEGFFDDDKAEGEGLMYGFEDGLVEEFGFNMGEPLKK</sequence>
<dbReference type="GO" id="GO:0005634">
    <property type="term" value="C:nucleus"/>
    <property type="evidence" value="ECO:0007669"/>
    <property type="project" value="TreeGrafter"/>
</dbReference>
<comment type="caution">
    <text evidence="1">The sequence shown here is derived from an EMBL/GenBank/DDBJ whole genome shotgun (WGS) entry which is preliminary data.</text>
</comment>
<accession>A0A9W6ZX11</accession>
<dbReference type="EMBL" id="BRXW01000494">
    <property type="protein sequence ID" value="GMH59956.1"/>
    <property type="molecule type" value="Genomic_DNA"/>
</dbReference>
<dbReference type="Proteomes" id="UP001165122">
    <property type="component" value="Unassembled WGS sequence"/>
</dbReference>
<dbReference type="AlphaFoldDB" id="A0A9W6ZX11"/>
<dbReference type="GO" id="GO:0016887">
    <property type="term" value="F:ATP hydrolysis activity"/>
    <property type="evidence" value="ECO:0007669"/>
    <property type="project" value="TreeGrafter"/>
</dbReference>
<reference evidence="2" key="1">
    <citation type="journal article" date="2023" name="Commun. Biol.">
        <title>Genome analysis of Parmales, the sister group of diatoms, reveals the evolutionary specialization of diatoms from phago-mixotrophs to photoautotrophs.</title>
        <authorList>
            <person name="Ban H."/>
            <person name="Sato S."/>
            <person name="Yoshikawa S."/>
            <person name="Yamada K."/>
            <person name="Nakamura Y."/>
            <person name="Ichinomiya M."/>
            <person name="Sato N."/>
            <person name="Blanc-Mathieu R."/>
            <person name="Endo H."/>
            <person name="Kuwata A."/>
            <person name="Ogata H."/>
        </authorList>
    </citation>
    <scope>NUCLEOTIDE SEQUENCE [LARGE SCALE GENOMIC DNA]</scope>
    <source>
        <strain evidence="2">NIES 3700</strain>
    </source>
</reference>
<proteinExistence type="predicted"/>
<dbReference type="InterPro" id="IPR036653">
    <property type="entry name" value="CinA-like_C"/>
</dbReference>
<dbReference type="OrthoDB" id="5591297at2759"/>
<dbReference type="GO" id="GO:0005737">
    <property type="term" value="C:cytoplasm"/>
    <property type="evidence" value="ECO:0007669"/>
    <property type="project" value="TreeGrafter"/>
</dbReference>
<name>A0A9W6ZX11_9STRA</name>
<evidence type="ECO:0000313" key="2">
    <source>
        <dbReference type="Proteomes" id="UP001165122"/>
    </source>
</evidence>
<dbReference type="GO" id="GO:0000309">
    <property type="term" value="F:nicotinamide-nucleotide adenylyltransferase activity"/>
    <property type="evidence" value="ECO:0007669"/>
    <property type="project" value="TreeGrafter"/>
</dbReference>
<dbReference type="Gene3D" id="3.90.950.20">
    <property type="entry name" value="CinA-like"/>
    <property type="match status" value="1"/>
</dbReference>
<dbReference type="PANTHER" id="PTHR31285">
    <property type="entry name" value="NICOTINAMIDE MONONUCLEOTIDE ADENYLYLTRANSFERASE"/>
    <property type="match status" value="1"/>
</dbReference>
<evidence type="ECO:0000313" key="1">
    <source>
        <dbReference type="EMBL" id="GMH59956.1"/>
    </source>
</evidence>
<organism evidence="1 2">
    <name type="scientific">Triparma laevis f. longispina</name>
    <dbReference type="NCBI Taxonomy" id="1714387"/>
    <lineage>
        <taxon>Eukaryota</taxon>
        <taxon>Sar</taxon>
        <taxon>Stramenopiles</taxon>
        <taxon>Ochrophyta</taxon>
        <taxon>Bolidophyceae</taxon>
        <taxon>Parmales</taxon>
        <taxon>Triparmaceae</taxon>
        <taxon>Triparma</taxon>
    </lineage>
</organism>
<dbReference type="SUPFAM" id="SSF82185">
    <property type="entry name" value="Histone H3 K4-specific methyltransferase SET7/9 N-terminal domain"/>
    <property type="match status" value="1"/>
</dbReference>
<dbReference type="PANTHER" id="PTHR31285:SF0">
    <property type="entry name" value="NICOTINAMIDE MONONUCLEOTIDE ADENYLYLTRANSFERASE"/>
    <property type="match status" value="1"/>
</dbReference>
<keyword evidence="2" id="KW-1185">Reference proteome</keyword>